<evidence type="ECO:0000256" key="1">
    <source>
        <dbReference type="ARBA" id="ARBA00004123"/>
    </source>
</evidence>
<keyword evidence="5" id="KW-0539">Nucleus</keyword>
<comment type="caution">
    <text evidence="9">The sequence shown here is derived from an EMBL/GenBank/DDBJ whole genome shotgun (WGS) entry which is preliminary data.</text>
</comment>
<dbReference type="InterPro" id="IPR039355">
    <property type="entry name" value="Transcription_factor_GATA"/>
</dbReference>
<dbReference type="CDD" id="cd00202">
    <property type="entry name" value="ZnF_GATA"/>
    <property type="match status" value="2"/>
</dbReference>
<dbReference type="InterPro" id="IPR013088">
    <property type="entry name" value="Znf_NHR/GATA"/>
</dbReference>
<evidence type="ECO:0000256" key="4">
    <source>
        <dbReference type="ARBA" id="ARBA00022833"/>
    </source>
</evidence>
<feature type="region of interest" description="Disordered" evidence="7">
    <location>
        <begin position="36"/>
        <end position="92"/>
    </location>
</feature>
<dbReference type="GO" id="GO:0005634">
    <property type="term" value="C:nucleus"/>
    <property type="evidence" value="ECO:0007669"/>
    <property type="project" value="UniProtKB-SubCell"/>
</dbReference>
<comment type="subcellular location">
    <subcellularLocation>
        <location evidence="1">Nucleus</location>
    </subcellularLocation>
</comment>
<organism evidence="9 10">
    <name type="scientific">Mycena sanguinolenta</name>
    <dbReference type="NCBI Taxonomy" id="230812"/>
    <lineage>
        <taxon>Eukaryota</taxon>
        <taxon>Fungi</taxon>
        <taxon>Dikarya</taxon>
        <taxon>Basidiomycota</taxon>
        <taxon>Agaricomycotina</taxon>
        <taxon>Agaricomycetes</taxon>
        <taxon>Agaricomycetidae</taxon>
        <taxon>Agaricales</taxon>
        <taxon>Marasmiineae</taxon>
        <taxon>Mycenaceae</taxon>
        <taxon>Mycena</taxon>
    </lineage>
</organism>
<dbReference type="PRINTS" id="PR00619">
    <property type="entry name" value="GATAZNFINGER"/>
</dbReference>
<gene>
    <name evidence="9" type="ORF">MSAN_01994100</name>
</gene>
<dbReference type="PANTHER" id="PTHR10071:SF281">
    <property type="entry name" value="BOX A-BINDING FACTOR-RELATED"/>
    <property type="match status" value="1"/>
</dbReference>
<name>A0A8H6XLT5_9AGAR</name>
<dbReference type="PROSITE" id="PS50114">
    <property type="entry name" value="GATA_ZN_FINGER_2"/>
    <property type="match status" value="2"/>
</dbReference>
<sequence>MTVDLERLIVATLPHSSSHSSSSLYGHSSIQAHQPGYAAPSYTNQPSQGFSALSSQYPSTPYTSGSRMQHLNDTANNMGYPSSQPQSFAPASNTGPNCYAGVSPYPTQYASGPVPDPGTSVKQCSNCGKTSTPLWRRDSNTGRTLCNACGLYQQHRSEPRPQMLIHEDTEEEEPIIDDGPQCSHCGTRRTSVWRRNKDGEQVCNACGVYYRVNGRERPLTKKPSKQS</sequence>
<feature type="domain" description="GATA-type" evidence="8">
    <location>
        <begin position="118"/>
        <end position="161"/>
    </location>
</feature>
<dbReference type="GO" id="GO:0000122">
    <property type="term" value="P:negative regulation of transcription by RNA polymerase II"/>
    <property type="evidence" value="ECO:0007669"/>
    <property type="project" value="TreeGrafter"/>
</dbReference>
<evidence type="ECO:0000259" key="8">
    <source>
        <dbReference type="PROSITE" id="PS50114"/>
    </source>
</evidence>
<keyword evidence="2" id="KW-0479">Metal-binding</keyword>
<keyword evidence="4" id="KW-0862">Zinc</keyword>
<dbReference type="InterPro" id="IPR000679">
    <property type="entry name" value="Znf_GATA"/>
</dbReference>
<dbReference type="GO" id="GO:0000978">
    <property type="term" value="F:RNA polymerase II cis-regulatory region sequence-specific DNA binding"/>
    <property type="evidence" value="ECO:0007669"/>
    <property type="project" value="TreeGrafter"/>
</dbReference>
<dbReference type="GO" id="GO:0000981">
    <property type="term" value="F:DNA-binding transcription factor activity, RNA polymerase II-specific"/>
    <property type="evidence" value="ECO:0007669"/>
    <property type="project" value="TreeGrafter"/>
</dbReference>
<dbReference type="EMBL" id="JACAZH010000024">
    <property type="protein sequence ID" value="KAF7342786.1"/>
    <property type="molecule type" value="Genomic_DNA"/>
</dbReference>
<feature type="compositionally biased region" description="Low complexity" evidence="7">
    <location>
        <begin position="81"/>
        <end position="92"/>
    </location>
</feature>
<dbReference type="PROSITE" id="PS00344">
    <property type="entry name" value="GATA_ZN_FINGER_1"/>
    <property type="match status" value="2"/>
</dbReference>
<dbReference type="Pfam" id="PF00320">
    <property type="entry name" value="GATA"/>
    <property type="match status" value="2"/>
</dbReference>
<dbReference type="PANTHER" id="PTHR10071">
    <property type="entry name" value="TRANSCRIPTION FACTOR GATA FAMILY MEMBER"/>
    <property type="match status" value="1"/>
</dbReference>
<keyword evidence="3 6" id="KW-0863">Zinc-finger</keyword>
<reference evidence="9" key="1">
    <citation type="submission" date="2020-05" db="EMBL/GenBank/DDBJ databases">
        <title>Mycena genomes resolve the evolution of fungal bioluminescence.</title>
        <authorList>
            <person name="Tsai I.J."/>
        </authorList>
    </citation>
    <scope>NUCLEOTIDE SEQUENCE</scope>
    <source>
        <strain evidence="9">160909Yilan</strain>
    </source>
</reference>
<evidence type="ECO:0000256" key="2">
    <source>
        <dbReference type="ARBA" id="ARBA00022723"/>
    </source>
</evidence>
<evidence type="ECO:0000313" key="10">
    <source>
        <dbReference type="Proteomes" id="UP000623467"/>
    </source>
</evidence>
<dbReference type="OrthoDB" id="515401at2759"/>
<feature type="domain" description="GATA-type" evidence="8">
    <location>
        <begin position="176"/>
        <end position="227"/>
    </location>
</feature>
<dbReference type="GO" id="GO:0045944">
    <property type="term" value="P:positive regulation of transcription by RNA polymerase II"/>
    <property type="evidence" value="ECO:0007669"/>
    <property type="project" value="TreeGrafter"/>
</dbReference>
<protein>
    <submittedName>
        <fullName evidence="9">GATA zinc finger domain-containing protein</fullName>
    </submittedName>
</protein>
<dbReference type="SMART" id="SM00401">
    <property type="entry name" value="ZnF_GATA"/>
    <property type="match status" value="2"/>
</dbReference>
<accession>A0A8H6XLT5</accession>
<dbReference type="AlphaFoldDB" id="A0A8H6XLT5"/>
<keyword evidence="10" id="KW-1185">Reference proteome</keyword>
<evidence type="ECO:0000313" key="9">
    <source>
        <dbReference type="EMBL" id="KAF7342786.1"/>
    </source>
</evidence>
<evidence type="ECO:0000256" key="6">
    <source>
        <dbReference type="PROSITE-ProRule" id="PRU00094"/>
    </source>
</evidence>
<feature type="compositionally biased region" description="Polar residues" evidence="7">
    <location>
        <begin position="41"/>
        <end position="80"/>
    </location>
</feature>
<evidence type="ECO:0000256" key="3">
    <source>
        <dbReference type="ARBA" id="ARBA00022771"/>
    </source>
</evidence>
<dbReference type="Proteomes" id="UP000623467">
    <property type="component" value="Unassembled WGS sequence"/>
</dbReference>
<evidence type="ECO:0000256" key="5">
    <source>
        <dbReference type="ARBA" id="ARBA00023242"/>
    </source>
</evidence>
<dbReference type="SUPFAM" id="SSF57716">
    <property type="entry name" value="Glucocorticoid receptor-like (DNA-binding domain)"/>
    <property type="match status" value="2"/>
</dbReference>
<evidence type="ECO:0000256" key="7">
    <source>
        <dbReference type="SAM" id="MobiDB-lite"/>
    </source>
</evidence>
<dbReference type="Gene3D" id="3.30.50.10">
    <property type="entry name" value="Erythroid Transcription Factor GATA-1, subunit A"/>
    <property type="match status" value="2"/>
</dbReference>
<dbReference type="GO" id="GO:0008270">
    <property type="term" value="F:zinc ion binding"/>
    <property type="evidence" value="ECO:0007669"/>
    <property type="project" value="UniProtKB-KW"/>
</dbReference>
<proteinExistence type="predicted"/>